<gene>
    <name evidence="8" type="ORF">JGS22_010515</name>
</gene>
<dbReference type="GO" id="GO:0046677">
    <property type="term" value="P:response to antibiotic"/>
    <property type="evidence" value="ECO:0007669"/>
    <property type="project" value="UniProtKB-KW"/>
</dbReference>
<feature type="domain" description="ABC transporter" evidence="7">
    <location>
        <begin position="4"/>
        <end position="251"/>
    </location>
</feature>
<feature type="compositionally biased region" description="Basic and acidic residues" evidence="6">
    <location>
        <begin position="433"/>
        <end position="444"/>
    </location>
</feature>
<dbReference type="InterPro" id="IPR017871">
    <property type="entry name" value="ABC_transporter-like_CS"/>
</dbReference>
<dbReference type="SUPFAM" id="SSF52540">
    <property type="entry name" value="P-loop containing nucleoside triphosphate hydrolases"/>
    <property type="match status" value="1"/>
</dbReference>
<feature type="compositionally biased region" description="Basic and acidic residues" evidence="6">
    <location>
        <begin position="305"/>
        <end position="322"/>
    </location>
</feature>
<dbReference type="InterPro" id="IPR027417">
    <property type="entry name" value="P-loop_NTPase"/>
</dbReference>
<evidence type="ECO:0000256" key="5">
    <source>
        <dbReference type="ARBA" id="ARBA00023251"/>
    </source>
</evidence>
<feature type="compositionally biased region" description="Pro residues" evidence="6">
    <location>
        <begin position="532"/>
        <end position="541"/>
    </location>
</feature>
<dbReference type="PANTHER" id="PTHR42711:SF16">
    <property type="entry name" value="ABC TRANSPORTER ATP-BINDING PROTEIN"/>
    <property type="match status" value="1"/>
</dbReference>
<evidence type="ECO:0000256" key="6">
    <source>
        <dbReference type="SAM" id="MobiDB-lite"/>
    </source>
</evidence>
<keyword evidence="2" id="KW-0813">Transport</keyword>
<comment type="subcellular location">
    <subcellularLocation>
        <location evidence="1">Cell membrane</location>
        <topology evidence="1">Peripheral membrane protein</topology>
    </subcellularLocation>
</comment>
<keyword evidence="5" id="KW-0046">Antibiotic resistance</keyword>
<evidence type="ECO:0000256" key="1">
    <source>
        <dbReference type="ARBA" id="ARBA00004202"/>
    </source>
</evidence>
<dbReference type="Proteomes" id="UP000694501">
    <property type="component" value="Unassembled WGS sequence"/>
</dbReference>
<dbReference type="PROSITE" id="PS00211">
    <property type="entry name" value="ABC_TRANSPORTER_1"/>
    <property type="match status" value="1"/>
</dbReference>
<feature type="compositionally biased region" description="Basic and acidic residues" evidence="6">
    <location>
        <begin position="331"/>
        <end position="346"/>
    </location>
</feature>
<dbReference type="GO" id="GO:0016887">
    <property type="term" value="F:ATP hydrolysis activity"/>
    <property type="evidence" value="ECO:0007669"/>
    <property type="project" value="InterPro"/>
</dbReference>
<name>A0A949JEL7_9ACTN</name>
<dbReference type="PROSITE" id="PS50893">
    <property type="entry name" value="ABC_TRANSPORTER_2"/>
    <property type="match status" value="1"/>
</dbReference>
<evidence type="ECO:0000256" key="2">
    <source>
        <dbReference type="ARBA" id="ARBA00022448"/>
    </source>
</evidence>
<keyword evidence="3" id="KW-0547">Nucleotide-binding</keyword>
<evidence type="ECO:0000256" key="4">
    <source>
        <dbReference type="ARBA" id="ARBA00022840"/>
    </source>
</evidence>
<feature type="region of interest" description="Disordered" evidence="6">
    <location>
        <begin position="432"/>
        <end position="581"/>
    </location>
</feature>
<proteinExistence type="predicted"/>
<dbReference type="Gene3D" id="3.40.50.300">
    <property type="entry name" value="P-loop containing nucleotide triphosphate hydrolases"/>
    <property type="match status" value="1"/>
</dbReference>
<dbReference type="InterPro" id="IPR003439">
    <property type="entry name" value="ABC_transporter-like_ATP-bd"/>
</dbReference>
<feature type="compositionally biased region" description="Basic and acidic residues" evidence="6">
    <location>
        <begin position="354"/>
        <end position="375"/>
    </location>
</feature>
<dbReference type="AlphaFoldDB" id="A0A949JEL7"/>
<comment type="caution">
    <text evidence="8">The sequence shown here is derived from an EMBL/GenBank/DDBJ whole genome shotgun (WGS) entry which is preliminary data.</text>
</comment>
<feature type="compositionally biased region" description="Basic and acidic residues" evidence="6">
    <location>
        <begin position="456"/>
        <end position="468"/>
    </location>
</feature>
<dbReference type="EMBL" id="JAELVF020000001">
    <property type="protein sequence ID" value="MBU7598032.1"/>
    <property type="molecule type" value="Genomic_DNA"/>
</dbReference>
<dbReference type="CDD" id="cd03230">
    <property type="entry name" value="ABC_DR_subfamily_A"/>
    <property type="match status" value="1"/>
</dbReference>
<reference evidence="8" key="1">
    <citation type="submission" date="2021-06" db="EMBL/GenBank/DDBJ databases">
        <title>Sequencing of actinobacteria type strains.</title>
        <authorList>
            <person name="Nguyen G.-S."/>
            <person name="Wentzel A."/>
        </authorList>
    </citation>
    <scope>NUCLEOTIDE SEQUENCE</scope>
    <source>
        <strain evidence="8">P38-E01</strain>
    </source>
</reference>
<organism evidence="8 9">
    <name type="scientific">Streptomyces tardus</name>
    <dbReference type="NCBI Taxonomy" id="2780544"/>
    <lineage>
        <taxon>Bacteria</taxon>
        <taxon>Bacillati</taxon>
        <taxon>Actinomycetota</taxon>
        <taxon>Actinomycetes</taxon>
        <taxon>Kitasatosporales</taxon>
        <taxon>Streptomycetaceae</taxon>
        <taxon>Streptomyces</taxon>
    </lineage>
</organism>
<dbReference type="GO" id="GO:0005886">
    <property type="term" value="C:plasma membrane"/>
    <property type="evidence" value="ECO:0007669"/>
    <property type="project" value="UniProtKB-SubCell"/>
</dbReference>
<accession>A0A949JEL7</accession>
<sequence>MSIIEVSGLSKAYGPKRAVEDVSFEVREGEIFGVLGPNGAGKTTTVECVIGLRTPDTGHIRVAGLDPVTQRPALTRVLGAQLQEGELPPKITVQEVLELYAAFYPDPAPWRPLAERLGLGEKLTGKFQKLSGGQKQRLLIALALIGNPRVVVPPARTAARPYCRPACPYRAVLARVGGAERDHPPVRVDVRHLSARPAACHPRRCVAPVHHRVGHPRAAGLQHLATGRVRERDRPGGRLEGAGRAHVVGPEHLRDAHPVAPCADLHVRMGARQRQLHREVRHQYERQPHQRQPALRTARGVPGGEHADCRGDQQQRVRRQQEARGGVVEQEEVRRGGRQRDRDGHPVRAARLSRPPERHHAQHREHREEQPEFERGGIQRIVAARAAQQRAVQRGGVVDQRHHGPHSALYVAGVREPFEDATEAHVRLHHPGQRAECHAGDRPQHRGTPPPRGHQQRADQQRTGDPHRVVGAHQGGERQSHRDARRGRAAPQEVADGGQRTHRRVVVGHGGTGVEERDPQGPVGGSRQRYGPLPPHHPQPGPEAEIERGGGQQRQPDPQQQHRVRPHRDGRQQHRHPARTR</sequence>
<dbReference type="Pfam" id="PF00005">
    <property type="entry name" value="ABC_tran"/>
    <property type="match status" value="1"/>
</dbReference>
<feature type="region of interest" description="Disordered" evidence="6">
    <location>
        <begin position="283"/>
        <end position="375"/>
    </location>
</feature>
<dbReference type="GO" id="GO:0005524">
    <property type="term" value="F:ATP binding"/>
    <property type="evidence" value="ECO:0007669"/>
    <property type="project" value="UniProtKB-KW"/>
</dbReference>
<dbReference type="PANTHER" id="PTHR42711">
    <property type="entry name" value="ABC TRANSPORTER ATP-BINDING PROTEIN"/>
    <property type="match status" value="1"/>
</dbReference>
<protein>
    <submittedName>
        <fullName evidence="8">ABC transporter ATP-binding protein</fullName>
    </submittedName>
</protein>
<keyword evidence="9" id="KW-1185">Reference proteome</keyword>
<keyword evidence="4 8" id="KW-0067">ATP-binding</keyword>
<evidence type="ECO:0000256" key="3">
    <source>
        <dbReference type="ARBA" id="ARBA00022741"/>
    </source>
</evidence>
<dbReference type="InterPro" id="IPR050763">
    <property type="entry name" value="ABC_transporter_ATP-binding"/>
</dbReference>
<evidence type="ECO:0000313" key="8">
    <source>
        <dbReference type="EMBL" id="MBU7598032.1"/>
    </source>
</evidence>
<evidence type="ECO:0000313" key="9">
    <source>
        <dbReference type="Proteomes" id="UP000694501"/>
    </source>
</evidence>
<evidence type="ECO:0000259" key="7">
    <source>
        <dbReference type="PROSITE" id="PS50893"/>
    </source>
</evidence>